<comment type="caution">
    <text evidence="8">The sequence shown here is derived from an EMBL/GenBank/DDBJ whole genome shotgun (WGS) entry which is preliminary data.</text>
</comment>
<feature type="region of interest" description="Disordered" evidence="6">
    <location>
        <begin position="1"/>
        <end position="20"/>
    </location>
</feature>
<feature type="transmembrane region" description="Helical" evidence="7">
    <location>
        <begin position="245"/>
        <end position="262"/>
    </location>
</feature>
<protein>
    <submittedName>
        <fullName evidence="8">Uncharacterized protein</fullName>
    </submittedName>
</protein>
<evidence type="ECO:0000313" key="9">
    <source>
        <dbReference type="Proteomes" id="UP001153076"/>
    </source>
</evidence>
<dbReference type="GO" id="GO:0016020">
    <property type="term" value="C:membrane"/>
    <property type="evidence" value="ECO:0007669"/>
    <property type="project" value="UniProtKB-SubCell"/>
</dbReference>
<evidence type="ECO:0000256" key="4">
    <source>
        <dbReference type="ARBA" id="ARBA00022989"/>
    </source>
</evidence>
<dbReference type="InterPro" id="IPR036259">
    <property type="entry name" value="MFS_trans_sf"/>
</dbReference>
<gene>
    <name evidence="8" type="ORF">Cgig2_031976</name>
</gene>
<dbReference type="EMBL" id="JAKOGI010000300">
    <property type="protein sequence ID" value="KAJ8437455.1"/>
    <property type="molecule type" value="Genomic_DNA"/>
</dbReference>
<evidence type="ECO:0000256" key="7">
    <source>
        <dbReference type="SAM" id="Phobius"/>
    </source>
</evidence>
<feature type="transmembrane region" description="Helical" evidence="7">
    <location>
        <begin position="78"/>
        <end position="100"/>
    </location>
</feature>
<evidence type="ECO:0000313" key="8">
    <source>
        <dbReference type="EMBL" id="KAJ8437455.1"/>
    </source>
</evidence>
<evidence type="ECO:0000256" key="5">
    <source>
        <dbReference type="ARBA" id="ARBA00023136"/>
    </source>
</evidence>
<feature type="transmembrane region" description="Helical" evidence="7">
    <location>
        <begin position="208"/>
        <end position="225"/>
    </location>
</feature>
<dbReference type="Proteomes" id="UP001153076">
    <property type="component" value="Unassembled WGS sequence"/>
</dbReference>
<sequence>MQILQSSSIIKGGNSQASSPLKKSWRLCTLEEVEDVEKLLKALTVWCAGLLESTIHAVSSSVITVQALVMDKHLGPHFQIPAGSVFVFTLIWASISLVLLDRCTFPAWQKLRTSLVVDTSSTNWNGLLLQHGIVSYTIIEHKRRGLVHTHNLMNQAHAIARSHVGFMAPHTTHTTRNRVCILFARRSRVLLPRVPQISLRTTSTAMSSLRLAVGYYLSTAIVWLVEDNSSWLPHDINHGRVYNVYWLVSILGAVNFVIYVTTAKRRRTPQRSAAQSVSTAGGSVVAVAVDALDLDQTKKRGREVPYPSETGRKGGVCSHAPPTRIFFGPLLPSLAAHTCRSTQPWHETAKNRQVWKRMYPRAAVSVARQSRGLLQLTRFRPIPMVLASVLVGMHRSKAVGIGGGGQLHII</sequence>
<accession>A0A9Q1K6T3</accession>
<dbReference type="PANTHER" id="PTHR11654">
    <property type="entry name" value="OLIGOPEPTIDE TRANSPORTER-RELATED"/>
    <property type="match status" value="1"/>
</dbReference>
<keyword evidence="3 7" id="KW-0812">Transmembrane</keyword>
<evidence type="ECO:0000256" key="6">
    <source>
        <dbReference type="SAM" id="MobiDB-lite"/>
    </source>
</evidence>
<dbReference type="Gene3D" id="1.20.1250.20">
    <property type="entry name" value="MFS general substrate transporter like domains"/>
    <property type="match status" value="1"/>
</dbReference>
<dbReference type="AlphaFoldDB" id="A0A9Q1K6T3"/>
<reference evidence="8" key="1">
    <citation type="submission" date="2022-04" db="EMBL/GenBank/DDBJ databases">
        <title>Carnegiea gigantea Genome sequencing and assembly v2.</title>
        <authorList>
            <person name="Copetti D."/>
            <person name="Sanderson M.J."/>
            <person name="Burquez A."/>
            <person name="Wojciechowski M.F."/>
        </authorList>
    </citation>
    <scope>NUCLEOTIDE SEQUENCE</scope>
    <source>
        <strain evidence="8">SGP5-SGP5p</strain>
        <tissue evidence="8">Aerial part</tissue>
    </source>
</reference>
<comment type="subcellular location">
    <subcellularLocation>
        <location evidence="1">Membrane</location>
        <topology evidence="1">Multi-pass membrane protein</topology>
    </subcellularLocation>
</comment>
<dbReference type="InterPro" id="IPR000109">
    <property type="entry name" value="POT_fam"/>
</dbReference>
<dbReference type="Pfam" id="PF00854">
    <property type="entry name" value="PTR2"/>
    <property type="match status" value="1"/>
</dbReference>
<organism evidence="8 9">
    <name type="scientific">Carnegiea gigantea</name>
    <dbReference type="NCBI Taxonomy" id="171969"/>
    <lineage>
        <taxon>Eukaryota</taxon>
        <taxon>Viridiplantae</taxon>
        <taxon>Streptophyta</taxon>
        <taxon>Embryophyta</taxon>
        <taxon>Tracheophyta</taxon>
        <taxon>Spermatophyta</taxon>
        <taxon>Magnoliopsida</taxon>
        <taxon>eudicotyledons</taxon>
        <taxon>Gunneridae</taxon>
        <taxon>Pentapetalae</taxon>
        <taxon>Caryophyllales</taxon>
        <taxon>Cactineae</taxon>
        <taxon>Cactaceae</taxon>
        <taxon>Cactoideae</taxon>
        <taxon>Echinocereeae</taxon>
        <taxon>Carnegiea</taxon>
    </lineage>
</organism>
<proteinExistence type="inferred from homology"/>
<evidence type="ECO:0000256" key="3">
    <source>
        <dbReference type="ARBA" id="ARBA00022692"/>
    </source>
</evidence>
<comment type="similarity">
    <text evidence="2">Belongs to the major facilitator superfamily. Proton-dependent oligopeptide transporter (POT/PTR) (TC 2.A.17) family.</text>
</comment>
<name>A0A9Q1K6T3_9CARY</name>
<dbReference type="GO" id="GO:0022857">
    <property type="term" value="F:transmembrane transporter activity"/>
    <property type="evidence" value="ECO:0007669"/>
    <property type="project" value="InterPro"/>
</dbReference>
<keyword evidence="4 7" id="KW-1133">Transmembrane helix</keyword>
<evidence type="ECO:0000256" key="2">
    <source>
        <dbReference type="ARBA" id="ARBA00005982"/>
    </source>
</evidence>
<dbReference type="OrthoDB" id="8904098at2759"/>
<keyword evidence="9" id="KW-1185">Reference proteome</keyword>
<keyword evidence="5 7" id="KW-0472">Membrane</keyword>
<evidence type="ECO:0000256" key="1">
    <source>
        <dbReference type="ARBA" id="ARBA00004141"/>
    </source>
</evidence>